<dbReference type="PROSITE" id="PS50850">
    <property type="entry name" value="MFS"/>
    <property type="match status" value="1"/>
</dbReference>
<evidence type="ECO:0000313" key="8">
    <source>
        <dbReference type="EMBL" id="TCF41060.1"/>
    </source>
</evidence>
<reference evidence="8 9" key="1">
    <citation type="journal article" date="2018" name="Sci. Rep.">
        <title>Genomic diversity and distribution of Bifidobacterium longum subsp. longum across the human lifespan.</title>
        <authorList>
            <person name="Odamaki T."/>
            <person name="Bottacini F."/>
            <person name="Kato K."/>
            <person name="Mitsuyama E."/>
            <person name="Yoshida K."/>
            <person name="Horigome A."/>
            <person name="Xiao J.Z."/>
            <person name="van Sinderen D."/>
        </authorList>
    </citation>
    <scope>NUCLEOTIDE SEQUENCE [LARGE SCALE GENOMIC DNA]</scope>
    <source>
        <strain evidence="8 9">MCC10100</strain>
    </source>
</reference>
<evidence type="ECO:0000256" key="3">
    <source>
        <dbReference type="ARBA" id="ARBA00022989"/>
    </source>
</evidence>
<feature type="transmembrane region" description="Helical" evidence="6">
    <location>
        <begin position="520"/>
        <end position="539"/>
    </location>
</feature>
<dbReference type="PANTHER" id="PTHR23528:SF1">
    <property type="entry name" value="MAJOR FACILITATOR SUPERFAMILY (MFS) PROFILE DOMAIN-CONTAINING PROTEIN"/>
    <property type="match status" value="1"/>
</dbReference>
<feature type="transmembrane region" description="Helical" evidence="6">
    <location>
        <begin position="418"/>
        <end position="440"/>
    </location>
</feature>
<feature type="transmembrane region" description="Helical" evidence="6">
    <location>
        <begin position="160"/>
        <end position="185"/>
    </location>
</feature>
<dbReference type="Proteomes" id="UP000294241">
    <property type="component" value="Unassembled WGS sequence"/>
</dbReference>
<evidence type="ECO:0000313" key="9">
    <source>
        <dbReference type="Proteomes" id="UP000294241"/>
    </source>
</evidence>
<dbReference type="InterPro" id="IPR020846">
    <property type="entry name" value="MFS_dom"/>
</dbReference>
<feature type="compositionally biased region" description="Basic and acidic residues" evidence="5">
    <location>
        <begin position="9"/>
        <end position="27"/>
    </location>
</feature>
<dbReference type="InterPro" id="IPR011701">
    <property type="entry name" value="MFS"/>
</dbReference>
<evidence type="ECO:0000256" key="4">
    <source>
        <dbReference type="ARBA" id="ARBA00023136"/>
    </source>
</evidence>
<evidence type="ECO:0000256" key="2">
    <source>
        <dbReference type="ARBA" id="ARBA00022692"/>
    </source>
</evidence>
<keyword evidence="2 6" id="KW-0812">Transmembrane</keyword>
<dbReference type="PANTHER" id="PTHR23528">
    <property type="match status" value="1"/>
</dbReference>
<accession>A0A0A6VHN2</accession>
<dbReference type="GO" id="GO:0022857">
    <property type="term" value="F:transmembrane transporter activity"/>
    <property type="evidence" value="ECO:0007669"/>
    <property type="project" value="InterPro"/>
</dbReference>
<feature type="transmembrane region" description="Helical" evidence="6">
    <location>
        <begin position="197"/>
        <end position="214"/>
    </location>
</feature>
<feature type="transmembrane region" description="Helical" evidence="6">
    <location>
        <begin position="342"/>
        <end position="363"/>
    </location>
</feature>
<dbReference type="AlphaFoldDB" id="A0A0A6VHN2"/>
<dbReference type="Gene3D" id="1.20.1250.20">
    <property type="entry name" value="MFS general substrate transporter like domains"/>
    <property type="match status" value="2"/>
</dbReference>
<name>A0A0A6VHN2_BIFLL</name>
<comment type="subcellular location">
    <subcellularLocation>
        <location evidence="1">Cell membrane</location>
        <topology evidence="1">Multi-pass membrane protein</topology>
    </subcellularLocation>
</comment>
<feature type="transmembrane region" description="Helical" evidence="6">
    <location>
        <begin position="383"/>
        <end position="406"/>
    </location>
</feature>
<evidence type="ECO:0000256" key="5">
    <source>
        <dbReference type="SAM" id="MobiDB-lite"/>
    </source>
</evidence>
<protein>
    <submittedName>
        <fullName evidence="8">Transport protein</fullName>
    </submittedName>
</protein>
<feature type="transmembrane region" description="Helical" evidence="6">
    <location>
        <begin position="260"/>
        <end position="282"/>
    </location>
</feature>
<feature type="transmembrane region" description="Helical" evidence="6">
    <location>
        <begin position="288"/>
        <end position="306"/>
    </location>
</feature>
<feature type="region of interest" description="Disordered" evidence="5">
    <location>
        <begin position="1"/>
        <end position="53"/>
    </location>
</feature>
<dbReference type="InterPro" id="IPR036259">
    <property type="entry name" value="MFS_trans_sf"/>
</dbReference>
<feature type="transmembrane region" description="Helical" evidence="6">
    <location>
        <begin position="452"/>
        <end position="470"/>
    </location>
</feature>
<feature type="domain" description="Major facilitator superfamily (MFS) profile" evidence="7">
    <location>
        <begin position="349"/>
        <end position="545"/>
    </location>
</feature>
<dbReference type="Pfam" id="PF07690">
    <property type="entry name" value="MFS_1"/>
    <property type="match status" value="1"/>
</dbReference>
<evidence type="ECO:0000256" key="1">
    <source>
        <dbReference type="ARBA" id="ARBA00004651"/>
    </source>
</evidence>
<dbReference type="GO" id="GO:0005886">
    <property type="term" value="C:plasma membrane"/>
    <property type="evidence" value="ECO:0007669"/>
    <property type="project" value="UniProtKB-SubCell"/>
</dbReference>
<comment type="caution">
    <text evidence="8">The sequence shown here is derived from an EMBL/GenBank/DDBJ whole genome shotgun (WGS) entry which is preliminary data.</text>
</comment>
<keyword evidence="4 6" id="KW-0472">Membrane</keyword>
<dbReference type="EMBL" id="SHST01000010">
    <property type="protein sequence ID" value="TCF41060.1"/>
    <property type="molecule type" value="Genomic_DNA"/>
</dbReference>
<evidence type="ECO:0000256" key="6">
    <source>
        <dbReference type="SAM" id="Phobius"/>
    </source>
</evidence>
<dbReference type="RefSeq" id="WP_047379818.1">
    <property type="nucleotide sequence ID" value="NZ_JRWN01000014.1"/>
</dbReference>
<organism evidence="8 9">
    <name type="scientific">Bifidobacterium longum subsp. longum</name>
    <dbReference type="NCBI Taxonomy" id="1679"/>
    <lineage>
        <taxon>Bacteria</taxon>
        <taxon>Bacillati</taxon>
        <taxon>Actinomycetota</taxon>
        <taxon>Actinomycetes</taxon>
        <taxon>Bifidobacteriales</taxon>
        <taxon>Bifidobacteriaceae</taxon>
        <taxon>Bifidobacterium</taxon>
    </lineage>
</organism>
<sequence length="545" mass="57463">MLEPYVRPGIDDRPDLDKVLSPEDKAAVARLAIKNRRRPPEASADQPEAQAVRLASAGSSAAAAAAASVDTPAPDMSSAYLDMRDPMVAVNGQRPTAGQVSRLNWGFFAASILVGAPWVALNTIAMPNAIARTFGYDTAVAGHIAINPATGRPLPVATELAMPLAVLVIVGVVASMFAMPLISVLSDRTRTPLGRRTPWMVGGGLLCALITLILGQNIGIIVLCIFWVFLQFAYAMLSVPLTSAISERVPDKFRPRIERWHGIGVMLGQALGVCMGALGVMFNSFTPFSYTAVLFAVSGIATVLILPKEPSSAEQPNQLFDRSQVLDQLRPPAHAPEFSRVFAARTCMMAGVGLTGVFLWYLVRFWVYGKAVVLTSAPLTIPAGFLIAGMAVATLIGAALASWAAGPISESIEEKNIPVARAVAGACLLYAAGLALAWGLGVWSTGTARENGMLLFALISGFAFGIYDSLGLELVMDSLPDPRRAGHDLGIYALANSAGLALAAIIGALLVNAFEHSFGYYLLFPSAIVMVLLAGIITLTTKSAE</sequence>
<gene>
    <name evidence="8" type="ORF">MCC10100_0128</name>
</gene>
<evidence type="ECO:0000259" key="7">
    <source>
        <dbReference type="PROSITE" id="PS50850"/>
    </source>
</evidence>
<feature type="transmembrane region" description="Helical" evidence="6">
    <location>
        <begin position="103"/>
        <end position="121"/>
    </location>
</feature>
<dbReference type="SUPFAM" id="SSF103473">
    <property type="entry name" value="MFS general substrate transporter"/>
    <property type="match status" value="1"/>
</dbReference>
<feature type="transmembrane region" description="Helical" evidence="6">
    <location>
        <begin position="491"/>
        <end position="514"/>
    </location>
</feature>
<proteinExistence type="predicted"/>
<dbReference type="CDD" id="cd06174">
    <property type="entry name" value="MFS"/>
    <property type="match status" value="1"/>
</dbReference>
<keyword evidence="3 6" id="KW-1133">Transmembrane helix</keyword>